<feature type="coiled-coil region" evidence="1">
    <location>
        <begin position="64"/>
        <end position="140"/>
    </location>
</feature>
<accession>A0A5C3QNR1</accession>
<name>A0A5C3QNR1_9AGAR</name>
<dbReference type="EMBL" id="ML178823">
    <property type="protein sequence ID" value="TFL01929.1"/>
    <property type="molecule type" value="Genomic_DNA"/>
</dbReference>
<feature type="region of interest" description="Disordered" evidence="2">
    <location>
        <begin position="377"/>
        <end position="455"/>
    </location>
</feature>
<feature type="compositionally biased region" description="Low complexity" evidence="2">
    <location>
        <begin position="416"/>
        <end position="429"/>
    </location>
</feature>
<dbReference type="AlphaFoldDB" id="A0A5C3QNR1"/>
<keyword evidence="4" id="KW-1185">Reference proteome</keyword>
<feature type="compositionally biased region" description="Polar residues" evidence="2">
    <location>
        <begin position="9"/>
        <end position="18"/>
    </location>
</feature>
<dbReference type="OrthoDB" id="2505754at2759"/>
<evidence type="ECO:0000256" key="2">
    <source>
        <dbReference type="SAM" id="MobiDB-lite"/>
    </source>
</evidence>
<reference evidence="3 4" key="1">
    <citation type="journal article" date="2019" name="Nat. Ecol. Evol.">
        <title>Megaphylogeny resolves global patterns of mushroom evolution.</title>
        <authorList>
            <person name="Varga T."/>
            <person name="Krizsan K."/>
            <person name="Foldi C."/>
            <person name="Dima B."/>
            <person name="Sanchez-Garcia M."/>
            <person name="Sanchez-Ramirez S."/>
            <person name="Szollosi G.J."/>
            <person name="Szarkandi J.G."/>
            <person name="Papp V."/>
            <person name="Albert L."/>
            <person name="Andreopoulos W."/>
            <person name="Angelini C."/>
            <person name="Antonin V."/>
            <person name="Barry K.W."/>
            <person name="Bougher N.L."/>
            <person name="Buchanan P."/>
            <person name="Buyck B."/>
            <person name="Bense V."/>
            <person name="Catcheside P."/>
            <person name="Chovatia M."/>
            <person name="Cooper J."/>
            <person name="Damon W."/>
            <person name="Desjardin D."/>
            <person name="Finy P."/>
            <person name="Geml J."/>
            <person name="Haridas S."/>
            <person name="Hughes K."/>
            <person name="Justo A."/>
            <person name="Karasinski D."/>
            <person name="Kautmanova I."/>
            <person name="Kiss B."/>
            <person name="Kocsube S."/>
            <person name="Kotiranta H."/>
            <person name="LaButti K.M."/>
            <person name="Lechner B.E."/>
            <person name="Liimatainen K."/>
            <person name="Lipzen A."/>
            <person name="Lukacs Z."/>
            <person name="Mihaltcheva S."/>
            <person name="Morgado L.N."/>
            <person name="Niskanen T."/>
            <person name="Noordeloos M.E."/>
            <person name="Ohm R.A."/>
            <person name="Ortiz-Santana B."/>
            <person name="Ovrebo C."/>
            <person name="Racz N."/>
            <person name="Riley R."/>
            <person name="Savchenko A."/>
            <person name="Shiryaev A."/>
            <person name="Soop K."/>
            <person name="Spirin V."/>
            <person name="Szebenyi C."/>
            <person name="Tomsovsky M."/>
            <person name="Tulloss R.E."/>
            <person name="Uehling J."/>
            <person name="Grigoriev I.V."/>
            <person name="Vagvolgyi C."/>
            <person name="Papp T."/>
            <person name="Martin F.M."/>
            <person name="Miettinen O."/>
            <person name="Hibbett D.S."/>
            <person name="Nagy L.G."/>
        </authorList>
    </citation>
    <scope>NUCLEOTIDE SEQUENCE [LARGE SCALE GENOMIC DNA]</scope>
    <source>
        <strain evidence="3 4">CBS 309.79</strain>
    </source>
</reference>
<feature type="region of interest" description="Disordered" evidence="2">
    <location>
        <begin position="296"/>
        <end position="364"/>
    </location>
</feature>
<evidence type="ECO:0000313" key="3">
    <source>
        <dbReference type="EMBL" id="TFL01929.1"/>
    </source>
</evidence>
<evidence type="ECO:0000313" key="4">
    <source>
        <dbReference type="Proteomes" id="UP000305067"/>
    </source>
</evidence>
<proteinExistence type="predicted"/>
<feature type="region of interest" description="Disordered" evidence="2">
    <location>
        <begin position="167"/>
        <end position="188"/>
    </location>
</feature>
<feature type="compositionally biased region" description="Low complexity" evidence="2">
    <location>
        <begin position="345"/>
        <end position="356"/>
    </location>
</feature>
<dbReference type="Proteomes" id="UP000305067">
    <property type="component" value="Unassembled WGS sequence"/>
</dbReference>
<dbReference type="STRING" id="1884261.A0A5C3QNR1"/>
<protein>
    <submittedName>
        <fullName evidence="3">Uncharacterized protein</fullName>
    </submittedName>
</protein>
<feature type="compositionally biased region" description="Polar residues" evidence="2">
    <location>
        <begin position="169"/>
        <end position="178"/>
    </location>
</feature>
<feature type="region of interest" description="Disordered" evidence="2">
    <location>
        <begin position="1"/>
        <end position="57"/>
    </location>
</feature>
<feature type="compositionally biased region" description="Polar residues" evidence="2">
    <location>
        <begin position="296"/>
        <end position="307"/>
    </location>
</feature>
<sequence length="455" mass="49468">MSSNDHNDPITTSPQATRPFSIDLSLELERQLESEEPSSPIHDSKSHPQQSRESLDPHILASIILQLRHSLAEATKERDDLSNLVPSLKDSLEHMTNKCTVMEEELHEARAKAKDDEEAISLLRSKVEESRRGLMRLQNESRRTSFVPAPIDVSRAGGPSMAALKSARRQSFTPRTGSGTPGGHARHASITDGVPVEILIQSASPNTAVFACETPGSGSHPPSSTRRLSSFFSRSSPEAPYDPIAHELEGLRREMETMKEELETTRTERDEAKEMRDASESCALALREYIAQNNTGADQSPVMSTPTIARPEPMRKATTSSGWGFGSLFNKTTGGSAEPNREPTVAAAAPRSSVSSWEQSPTVSNRKLGSFFNSRASVSSTSSQPLQVPFGHESDTSSIEETPEPISPSQDTNTKVRVSSVEASSSRVDSPIDTHSIDGGKPHIVPRPLETMQLA</sequence>
<keyword evidence="1" id="KW-0175">Coiled coil</keyword>
<evidence type="ECO:0000256" key="1">
    <source>
        <dbReference type="SAM" id="Coils"/>
    </source>
</evidence>
<organism evidence="3 4">
    <name type="scientific">Pterulicium gracile</name>
    <dbReference type="NCBI Taxonomy" id="1884261"/>
    <lineage>
        <taxon>Eukaryota</taxon>
        <taxon>Fungi</taxon>
        <taxon>Dikarya</taxon>
        <taxon>Basidiomycota</taxon>
        <taxon>Agaricomycotina</taxon>
        <taxon>Agaricomycetes</taxon>
        <taxon>Agaricomycetidae</taxon>
        <taxon>Agaricales</taxon>
        <taxon>Pleurotineae</taxon>
        <taxon>Pterulaceae</taxon>
        <taxon>Pterulicium</taxon>
    </lineage>
</organism>
<feature type="compositionally biased region" description="Polar residues" evidence="2">
    <location>
        <begin position="377"/>
        <end position="386"/>
    </location>
</feature>
<gene>
    <name evidence="3" type="ORF">BDV98DRAFT_566412</name>
</gene>
<feature type="compositionally biased region" description="Basic and acidic residues" evidence="2">
    <location>
        <begin position="430"/>
        <end position="441"/>
    </location>
</feature>
<feature type="compositionally biased region" description="Low complexity" evidence="2">
    <location>
        <begin position="215"/>
        <end position="237"/>
    </location>
</feature>
<feature type="coiled-coil region" evidence="1">
    <location>
        <begin position="245"/>
        <end position="275"/>
    </location>
</feature>
<feature type="region of interest" description="Disordered" evidence="2">
    <location>
        <begin position="214"/>
        <end position="242"/>
    </location>
</feature>